<proteinExistence type="predicted"/>
<dbReference type="EMBL" id="SMAG01000002">
    <property type="protein sequence ID" value="TCS95750.1"/>
    <property type="molecule type" value="Genomic_DNA"/>
</dbReference>
<keyword evidence="2" id="KW-0378">Hydrolase</keyword>
<dbReference type="PRINTS" id="PR00111">
    <property type="entry name" value="ABHYDROLASE"/>
</dbReference>
<organism evidence="2 3">
    <name type="scientific">Hazenella coriacea</name>
    <dbReference type="NCBI Taxonomy" id="1179467"/>
    <lineage>
        <taxon>Bacteria</taxon>
        <taxon>Bacillati</taxon>
        <taxon>Bacillota</taxon>
        <taxon>Bacilli</taxon>
        <taxon>Bacillales</taxon>
        <taxon>Thermoactinomycetaceae</taxon>
        <taxon>Hazenella</taxon>
    </lineage>
</organism>
<reference evidence="2 3" key="1">
    <citation type="submission" date="2019-03" db="EMBL/GenBank/DDBJ databases">
        <title>Genomic Encyclopedia of Type Strains, Phase IV (KMG-IV): sequencing the most valuable type-strain genomes for metagenomic binning, comparative biology and taxonomic classification.</title>
        <authorList>
            <person name="Goeker M."/>
        </authorList>
    </citation>
    <scope>NUCLEOTIDE SEQUENCE [LARGE SCALE GENOMIC DNA]</scope>
    <source>
        <strain evidence="2 3">DSM 45707</strain>
    </source>
</reference>
<dbReference type="InterPro" id="IPR000073">
    <property type="entry name" value="AB_hydrolase_1"/>
</dbReference>
<sequence length="305" mass="35884">MMDMQMTMQQLMDQQKPFSFTPNENPLMQEYIRFYGLDFPQVEHLYGYIPCCNEQIFLQSFRPVESRGTVLLLHGYLEHAGVLKHVIFFLLEHSYQVITFDWQGHGLSSGERASVSQFAEYLCVFEQIYKEIIPSLTDSRIHVIAHSTGGAVALDYMLNHSSDFDRVVLLAPLVRSYMWHASKIGFYLGHRWIKEVQRVNRHTHEEYANFIQMDPLQNDKVPLTWVQALFDWYKEVQSATPSNRELLIIQGNQDKTVDWKYNIRFFQEKFPESRIEIVKGGGHQLFNDTQSTIEQTLDFIHDYLK</sequence>
<dbReference type="Gene3D" id="3.40.50.1820">
    <property type="entry name" value="alpha/beta hydrolase"/>
    <property type="match status" value="1"/>
</dbReference>
<name>A0A4R3L9G1_9BACL</name>
<gene>
    <name evidence="2" type="ORF">EDD58_102330</name>
</gene>
<evidence type="ECO:0000313" key="3">
    <source>
        <dbReference type="Proteomes" id="UP000294937"/>
    </source>
</evidence>
<dbReference type="AlphaFoldDB" id="A0A4R3L9G1"/>
<comment type="caution">
    <text evidence="2">The sequence shown here is derived from an EMBL/GenBank/DDBJ whole genome shotgun (WGS) entry which is preliminary data.</text>
</comment>
<dbReference type="InterPro" id="IPR029058">
    <property type="entry name" value="AB_hydrolase_fold"/>
</dbReference>
<dbReference type="PANTHER" id="PTHR11614">
    <property type="entry name" value="PHOSPHOLIPASE-RELATED"/>
    <property type="match status" value="1"/>
</dbReference>
<dbReference type="Pfam" id="PF12146">
    <property type="entry name" value="Hydrolase_4"/>
    <property type="match status" value="1"/>
</dbReference>
<accession>A0A4R3L9G1</accession>
<dbReference type="InterPro" id="IPR022742">
    <property type="entry name" value="Hydrolase_4"/>
</dbReference>
<evidence type="ECO:0000259" key="1">
    <source>
        <dbReference type="Pfam" id="PF12146"/>
    </source>
</evidence>
<dbReference type="OrthoDB" id="5614837at2"/>
<evidence type="ECO:0000313" key="2">
    <source>
        <dbReference type="EMBL" id="TCS95750.1"/>
    </source>
</evidence>
<dbReference type="SUPFAM" id="SSF53474">
    <property type="entry name" value="alpha/beta-Hydrolases"/>
    <property type="match status" value="1"/>
</dbReference>
<keyword evidence="3" id="KW-1185">Reference proteome</keyword>
<dbReference type="InterPro" id="IPR051044">
    <property type="entry name" value="MAG_DAG_Lipase"/>
</dbReference>
<feature type="domain" description="Serine aminopeptidase S33" evidence="1">
    <location>
        <begin position="65"/>
        <end position="290"/>
    </location>
</feature>
<protein>
    <submittedName>
        <fullName evidence="2">Alpha-beta hydrolase superfamily lysophospholipase</fullName>
    </submittedName>
</protein>
<dbReference type="Proteomes" id="UP000294937">
    <property type="component" value="Unassembled WGS sequence"/>
</dbReference>
<dbReference type="GO" id="GO:0016787">
    <property type="term" value="F:hydrolase activity"/>
    <property type="evidence" value="ECO:0007669"/>
    <property type="project" value="UniProtKB-KW"/>
</dbReference>